<organism evidence="1 2">
    <name type="scientific">Gigaspora margarita</name>
    <dbReference type="NCBI Taxonomy" id="4874"/>
    <lineage>
        <taxon>Eukaryota</taxon>
        <taxon>Fungi</taxon>
        <taxon>Fungi incertae sedis</taxon>
        <taxon>Mucoromycota</taxon>
        <taxon>Glomeromycotina</taxon>
        <taxon>Glomeromycetes</taxon>
        <taxon>Diversisporales</taxon>
        <taxon>Gigasporaceae</taxon>
        <taxon>Gigaspora</taxon>
    </lineage>
</organism>
<reference evidence="1 2" key="1">
    <citation type="submission" date="2021-06" db="EMBL/GenBank/DDBJ databases">
        <authorList>
            <person name="Kallberg Y."/>
            <person name="Tangrot J."/>
            <person name="Rosling A."/>
        </authorList>
    </citation>
    <scope>NUCLEOTIDE SEQUENCE [LARGE SCALE GENOMIC DNA]</scope>
    <source>
        <strain evidence="1 2">120-4 pot B 10/14</strain>
    </source>
</reference>
<gene>
    <name evidence="1" type="ORF">GMARGA_LOCUS38364</name>
</gene>
<protein>
    <submittedName>
        <fullName evidence="1">17889_t:CDS:1</fullName>
    </submittedName>
</protein>
<dbReference type="Proteomes" id="UP000789901">
    <property type="component" value="Unassembled WGS sequence"/>
</dbReference>
<name>A0ABN7X2Y5_GIGMA</name>
<sequence>IKFAIPATGKGRTHGKELKVLVEQLGPETKEGKNVLALKRQLKVGIFTCSLECENINENITSTKWKAIEKVKPKKKHKTIEKEEREKKLPEEDPVISITTSVNYALKISLPEIVLNTIPNLVYLDLQVRTWQPEANKKYQKPTFRTYNVTCKKVIWTTTDVNISDALKPLDRHISFWMTKSKTKCVLNVLPDQNIVTLYNEEKKFREGPYAYSNDTS</sequence>
<feature type="non-terminal residue" evidence="1">
    <location>
        <position position="217"/>
    </location>
</feature>
<feature type="non-terminal residue" evidence="1">
    <location>
        <position position="1"/>
    </location>
</feature>
<proteinExistence type="predicted"/>
<dbReference type="EMBL" id="CAJVQB010085103">
    <property type="protein sequence ID" value="CAG8846831.1"/>
    <property type="molecule type" value="Genomic_DNA"/>
</dbReference>
<evidence type="ECO:0000313" key="2">
    <source>
        <dbReference type="Proteomes" id="UP000789901"/>
    </source>
</evidence>
<keyword evidence="2" id="KW-1185">Reference proteome</keyword>
<accession>A0ABN7X2Y5</accession>
<evidence type="ECO:0000313" key="1">
    <source>
        <dbReference type="EMBL" id="CAG8846831.1"/>
    </source>
</evidence>
<comment type="caution">
    <text evidence="1">The sequence shown here is derived from an EMBL/GenBank/DDBJ whole genome shotgun (WGS) entry which is preliminary data.</text>
</comment>